<name>A0ACB7RV94_HYAAI</name>
<protein>
    <submittedName>
        <fullName evidence="1">Uncharacterized protein</fullName>
    </submittedName>
</protein>
<organism evidence="1 2">
    <name type="scientific">Hyalomma asiaticum</name>
    <name type="common">Tick</name>
    <dbReference type="NCBI Taxonomy" id="266040"/>
    <lineage>
        <taxon>Eukaryota</taxon>
        <taxon>Metazoa</taxon>
        <taxon>Ecdysozoa</taxon>
        <taxon>Arthropoda</taxon>
        <taxon>Chelicerata</taxon>
        <taxon>Arachnida</taxon>
        <taxon>Acari</taxon>
        <taxon>Parasitiformes</taxon>
        <taxon>Ixodida</taxon>
        <taxon>Ixodoidea</taxon>
        <taxon>Ixodidae</taxon>
        <taxon>Hyalomminae</taxon>
        <taxon>Hyalomma</taxon>
    </lineage>
</organism>
<sequence>MWQSAELPKATLSTCRENKKDIATEPALLELARCGLLTIEVVLTAPRDSSGAEGTTLPLGFLDVEGKRCSKSARTAKVRLEVWWKDTKRTRPEPEVCDL</sequence>
<gene>
    <name evidence="1" type="ORF">HPB50_009272</name>
</gene>
<proteinExistence type="predicted"/>
<dbReference type="EMBL" id="CM023487">
    <property type="protein sequence ID" value="KAH6925736.1"/>
    <property type="molecule type" value="Genomic_DNA"/>
</dbReference>
<evidence type="ECO:0000313" key="1">
    <source>
        <dbReference type="EMBL" id="KAH6925736.1"/>
    </source>
</evidence>
<accession>A0ACB7RV94</accession>
<dbReference type="Proteomes" id="UP000821845">
    <property type="component" value="Chromosome 7"/>
</dbReference>
<comment type="caution">
    <text evidence="1">The sequence shown here is derived from an EMBL/GenBank/DDBJ whole genome shotgun (WGS) entry which is preliminary data.</text>
</comment>
<evidence type="ECO:0000313" key="2">
    <source>
        <dbReference type="Proteomes" id="UP000821845"/>
    </source>
</evidence>
<keyword evidence="2" id="KW-1185">Reference proteome</keyword>
<reference evidence="1" key="1">
    <citation type="submission" date="2020-05" db="EMBL/GenBank/DDBJ databases">
        <title>Large-scale comparative analyses of tick genomes elucidate their genetic diversity and vector capacities.</title>
        <authorList>
            <person name="Jia N."/>
            <person name="Wang J."/>
            <person name="Shi W."/>
            <person name="Du L."/>
            <person name="Sun Y."/>
            <person name="Zhan W."/>
            <person name="Jiang J."/>
            <person name="Wang Q."/>
            <person name="Zhang B."/>
            <person name="Ji P."/>
            <person name="Sakyi L.B."/>
            <person name="Cui X."/>
            <person name="Yuan T."/>
            <person name="Jiang B."/>
            <person name="Yang W."/>
            <person name="Lam T.T.-Y."/>
            <person name="Chang Q."/>
            <person name="Ding S."/>
            <person name="Wang X."/>
            <person name="Zhu J."/>
            <person name="Ruan X."/>
            <person name="Zhao L."/>
            <person name="Wei J."/>
            <person name="Que T."/>
            <person name="Du C."/>
            <person name="Cheng J."/>
            <person name="Dai P."/>
            <person name="Han X."/>
            <person name="Huang E."/>
            <person name="Gao Y."/>
            <person name="Liu J."/>
            <person name="Shao H."/>
            <person name="Ye R."/>
            <person name="Li L."/>
            <person name="Wei W."/>
            <person name="Wang X."/>
            <person name="Wang C."/>
            <person name="Yang T."/>
            <person name="Huo Q."/>
            <person name="Li W."/>
            <person name="Guo W."/>
            <person name="Chen H."/>
            <person name="Zhou L."/>
            <person name="Ni X."/>
            <person name="Tian J."/>
            <person name="Zhou Y."/>
            <person name="Sheng Y."/>
            <person name="Liu T."/>
            <person name="Pan Y."/>
            <person name="Xia L."/>
            <person name="Li J."/>
            <person name="Zhao F."/>
            <person name="Cao W."/>
        </authorList>
    </citation>
    <scope>NUCLEOTIDE SEQUENCE</scope>
    <source>
        <strain evidence="1">Hyas-2018</strain>
    </source>
</reference>